<evidence type="ECO:0000256" key="5">
    <source>
        <dbReference type="ARBA" id="ARBA00023136"/>
    </source>
</evidence>
<dbReference type="AlphaFoldDB" id="A0A0K1NMA8"/>
<feature type="transmembrane region" description="Helical" evidence="6">
    <location>
        <begin position="406"/>
        <end position="427"/>
    </location>
</feature>
<feature type="transmembrane region" description="Helical" evidence="6">
    <location>
        <begin position="47"/>
        <end position="69"/>
    </location>
</feature>
<evidence type="ECO:0000256" key="4">
    <source>
        <dbReference type="ARBA" id="ARBA00022989"/>
    </source>
</evidence>
<feature type="transmembrane region" description="Helical" evidence="6">
    <location>
        <begin position="347"/>
        <end position="369"/>
    </location>
</feature>
<feature type="transmembrane region" description="Helical" evidence="6">
    <location>
        <begin position="233"/>
        <end position="250"/>
    </location>
</feature>
<evidence type="ECO:0000256" key="6">
    <source>
        <dbReference type="SAM" id="Phobius"/>
    </source>
</evidence>
<proteinExistence type="predicted"/>
<dbReference type="EMBL" id="CP012075">
    <property type="protein sequence ID" value="AKU70222.1"/>
    <property type="molecule type" value="Genomic_DNA"/>
</dbReference>
<dbReference type="GO" id="GO:0005886">
    <property type="term" value="C:plasma membrane"/>
    <property type="evidence" value="ECO:0007669"/>
    <property type="project" value="UniProtKB-SubCell"/>
</dbReference>
<keyword evidence="2" id="KW-1003">Cell membrane</keyword>
<evidence type="ECO:0000313" key="8">
    <source>
        <dbReference type="Proteomes" id="UP000060345"/>
    </source>
</evidence>
<feature type="transmembrane region" description="Helical" evidence="6">
    <location>
        <begin position="256"/>
        <end position="276"/>
    </location>
</feature>
<dbReference type="InterPro" id="IPR050833">
    <property type="entry name" value="Poly_Biosynth_Transport"/>
</dbReference>
<feature type="transmembrane region" description="Helical" evidence="6">
    <location>
        <begin position="161"/>
        <end position="186"/>
    </location>
</feature>
<keyword evidence="4 6" id="KW-1133">Transmembrane helix</keyword>
<comment type="subcellular location">
    <subcellularLocation>
        <location evidence="1">Cell membrane</location>
        <topology evidence="1">Multi-pass membrane protein</topology>
    </subcellularLocation>
</comment>
<dbReference type="PANTHER" id="PTHR30250">
    <property type="entry name" value="PST FAMILY PREDICTED COLANIC ACID TRANSPORTER"/>
    <property type="match status" value="1"/>
</dbReference>
<gene>
    <name evidence="7" type="ORF">ADJ77_10500</name>
</gene>
<evidence type="ECO:0000256" key="1">
    <source>
        <dbReference type="ARBA" id="ARBA00004651"/>
    </source>
</evidence>
<dbReference type="OrthoDB" id="5365632at2"/>
<feature type="transmembrane region" description="Helical" evidence="6">
    <location>
        <begin position="192"/>
        <end position="212"/>
    </location>
</feature>
<evidence type="ECO:0000313" key="7">
    <source>
        <dbReference type="EMBL" id="AKU70222.1"/>
    </source>
</evidence>
<dbReference type="KEGG" id="pfus:ADJ77_10500"/>
<reference evidence="7 8" key="1">
    <citation type="submission" date="2015-07" db="EMBL/GenBank/DDBJ databases">
        <authorList>
            <person name="Noorani M."/>
        </authorList>
    </citation>
    <scope>NUCLEOTIDE SEQUENCE [LARGE SCALE GENOMIC DNA]</scope>
    <source>
        <strain evidence="7 8">W1435</strain>
    </source>
</reference>
<feature type="transmembrane region" description="Helical" evidence="6">
    <location>
        <begin position="128"/>
        <end position="149"/>
    </location>
</feature>
<evidence type="ECO:0000256" key="3">
    <source>
        <dbReference type="ARBA" id="ARBA00022692"/>
    </source>
</evidence>
<feature type="transmembrane region" description="Helical" evidence="6">
    <location>
        <begin position="470"/>
        <end position="491"/>
    </location>
</feature>
<dbReference type="RefSeq" id="WP_025078130.1">
    <property type="nucleotide sequence ID" value="NZ_BAKO01000009.1"/>
</dbReference>
<sequence>MPYIKESAKTKNIASNTLFLFVRMLVITFLNLYIVRVIIKGLGVEDYGIFNTIAGVVTVASFLTGVLSLSVQRFFSFYIGKNDIQKQTEIYSSCINIIAILSILIILLFETIGLWFVNTQLVIPAARMTAVIWLYQFTIFTFIFSLFQIPYTAAIFAHEDIGVYAVVSTVECLLRLGAAILIGKFMIDNLSFYGMCLLISSIIIFTIYMWYGKAHYKECHYHKTTDRKLYKELLSFSGWTLFGNVANIGMQQGNIILLNIFFGATINAAFGVALQINNAFGALCNSIIIPLRPAMIKAYAEENFSYLNKLFSVGNKLILYALLAIGTPIILEMPNILNWWLNITDESFILFARLIIIYIVCLSMNNPITAIIQATGKVKEYHLKVESITLLCLPISWLFFTFHLPSYFALISMIAVSVVAHTIRLFCLRKYYRSFSINSYVTTLLLPGITILILGVGSSHLLQQNIDSNFLRVLFIFLYSPTFFIVSALLLGTNKSEKKVIYSYVHSFITKRLCR</sequence>
<keyword evidence="3 6" id="KW-0812">Transmembrane</keyword>
<feature type="transmembrane region" description="Helical" evidence="6">
    <location>
        <begin position="90"/>
        <end position="116"/>
    </location>
</feature>
<organism evidence="7 8">
    <name type="scientific">Prevotella fusca JCM 17724</name>
    <dbReference type="NCBI Taxonomy" id="1236517"/>
    <lineage>
        <taxon>Bacteria</taxon>
        <taxon>Pseudomonadati</taxon>
        <taxon>Bacteroidota</taxon>
        <taxon>Bacteroidia</taxon>
        <taxon>Bacteroidales</taxon>
        <taxon>Prevotellaceae</taxon>
        <taxon>Prevotella</taxon>
    </lineage>
</organism>
<protein>
    <submittedName>
        <fullName evidence="7">Polysaccharide biosynthesis protein</fullName>
    </submittedName>
</protein>
<dbReference type="STRING" id="1236517.ADJ77_10500"/>
<feature type="transmembrane region" description="Helical" evidence="6">
    <location>
        <begin position="12"/>
        <end position="35"/>
    </location>
</feature>
<accession>A0A0K1NMA8</accession>
<feature type="transmembrane region" description="Helical" evidence="6">
    <location>
        <begin position="317"/>
        <end position="341"/>
    </location>
</feature>
<evidence type="ECO:0000256" key="2">
    <source>
        <dbReference type="ARBA" id="ARBA00022475"/>
    </source>
</evidence>
<dbReference type="Proteomes" id="UP000060345">
    <property type="component" value="Chromosome 2"/>
</dbReference>
<keyword evidence="5 6" id="KW-0472">Membrane</keyword>
<feature type="transmembrane region" description="Helical" evidence="6">
    <location>
        <begin position="439"/>
        <end position="458"/>
    </location>
</feature>
<feature type="transmembrane region" description="Helical" evidence="6">
    <location>
        <begin position="381"/>
        <end position="400"/>
    </location>
</feature>
<dbReference type="PANTHER" id="PTHR30250:SF26">
    <property type="entry name" value="PSMA PROTEIN"/>
    <property type="match status" value="1"/>
</dbReference>
<name>A0A0K1NMA8_9BACT</name>